<feature type="compositionally biased region" description="Basic and acidic residues" evidence="1">
    <location>
        <begin position="119"/>
        <end position="129"/>
    </location>
</feature>
<sequence>MTGTPTTALRTRLAPTQNSHTPTSAAATTLLVSDNGCAQPTLRAGRSGSSPRSVCVHVCVRARPPRRDMCPCESRTAAAGSARRATQSVTPLRRLESGNPGKEEQEERQCTLDIKTGQRKGDGGMERARTPLSGQRAAGLGATSPSHPLFKDPPRPREPCWMSSEGQAAKVGASPPFGQLDVIHAAACMK</sequence>
<dbReference type="GeneID" id="72062302"/>
<evidence type="ECO:0000313" key="3">
    <source>
        <dbReference type="Proteomes" id="UP000829364"/>
    </source>
</evidence>
<feature type="compositionally biased region" description="Basic and acidic residues" evidence="1">
    <location>
        <begin position="149"/>
        <end position="158"/>
    </location>
</feature>
<feature type="region of interest" description="Disordered" evidence="1">
    <location>
        <begin position="1"/>
        <end position="24"/>
    </location>
</feature>
<name>A0A9Q8V694_9HYPO</name>
<gene>
    <name evidence="2" type="ORF">JDV02_000336</name>
</gene>
<feature type="region of interest" description="Disordered" evidence="1">
    <location>
        <begin position="68"/>
        <end position="175"/>
    </location>
</feature>
<evidence type="ECO:0000256" key="1">
    <source>
        <dbReference type="SAM" id="MobiDB-lite"/>
    </source>
</evidence>
<proteinExistence type="predicted"/>
<dbReference type="KEGG" id="ptkz:JDV02_000336"/>
<dbReference type="AlphaFoldDB" id="A0A9Q8V694"/>
<accession>A0A9Q8V694</accession>
<feature type="compositionally biased region" description="Basic and acidic residues" evidence="1">
    <location>
        <begin position="93"/>
        <end position="110"/>
    </location>
</feature>
<evidence type="ECO:0000313" key="2">
    <source>
        <dbReference type="EMBL" id="UNI13609.1"/>
    </source>
</evidence>
<dbReference type="RefSeq" id="XP_047837090.1">
    <property type="nucleotide sequence ID" value="XM_047981132.1"/>
</dbReference>
<keyword evidence="3" id="KW-1185">Reference proteome</keyword>
<dbReference type="Proteomes" id="UP000829364">
    <property type="component" value="Chromosome 1"/>
</dbReference>
<dbReference type="EMBL" id="CP086354">
    <property type="protein sequence ID" value="UNI13609.1"/>
    <property type="molecule type" value="Genomic_DNA"/>
</dbReference>
<feature type="compositionally biased region" description="Low complexity" evidence="1">
    <location>
        <begin position="74"/>
        <end position="86"/>
    </location>
</feature>
<organism evidence="2 3">
    <name type="scientific">Purpureocillium takamizusanense</name>
    <dbReference type="NCBI Taxonomy" id="2060973"/>
    <lineage>
        <taxon>Eukaryota</taxon>
        <taxon>Fungi</taxon>
        <taxon>Dikarya</taxon>
        <taxon>Ascomycota</taxon>
        <taxon>Pezizomycotina</taxon>
        <taxon>Sordariomycetes</taxon>
        <taxon>Hypocreomycetidae</taxon>
        <taxon>Hypocreales</taxon>
        <taxon>Ophiocordycipitaceae</taxon>
        <taxon>Purpureocillium</taxon>
    </lineage>
</organism>
<protein>
    <submittedName>
        <fullName evidence="2">Uncharacterized protein</fullName>
    </submittedName>
</protein>
<reference evidence="2" key="1">
    <citation type="submission" date="2021-11" db="EMBL/GenBank/DDBJ databases">
        <title>Purpureocillium_takamizusanense_genome.</title>
        <authorList>
            <person name="Nguyen N.-H."/>
        </authorList>
    </citation>
    <scope>NUCLEOTIDE SEQUENCE</scope>
    <source>
        <strain evidence="2">PT3</strain>
    </source>
</reference>